<protein>
    <submittedName>
        <fullName evidence="2">Uncharacterized protein</fullName>
    </submittedName>
</protein>
<dbReference type="EMBL" id="DF238799">
    <property type="protein sequence ID" value="GAC95875.1"/>
    <property type="molecule type" value="Genomic_DNA"/>
</dbReference>
<feature type="region of interest" description="Disordered" evidence="1">
    <location>
        <begin position="45"/>
        <end position="66"/>
    </location>
</feature>
<gene>
    <name evidence="2" type="ORF">PHSY_003453</name>
</gene>
<evidence type="ECO:0000313" key="3">
    <source>
        <dbReference type="Proteomes" id="UP000014071"/>
    </source>
</evidence>
<dbReference type="RefSeq" id="XP_012189462.1">
    <property type="nucleotide sequence ID" value="XM_012334072.1"/>
</dbReference>
<dbReference type="Proteomes" id="UP000014071">
    <property type="component" value="Unassembled WGS sequence"/>
</dbReference>
<organism evidence="2 3">
    <name type="scientific">Pseudozyma hubeiensis (strain SY62)</name>
    <name type="common">Yeast</name>
    <dbReference type="NCBI Taxonomy" id="1305764"/>
    <lineage>
        <taxon>Eukaryota</taxon>
        <taxon>Fungi</taxon>
        <taxon>Dikarya</taxon>
        <taxon>Basidiomycota</taxon>
        <taxon>Ustilaginomycotina</taxon>
        <taxon>Ustilaginomycetes</taxon>
        <taxon>Ustilaginales</taxon>
        <taxon>Ustilaginaceae</taxon>
        <taxon>Pseudozyma</taxon>
    </lineage>
</organism>
<sequence>MPAHRARRVPISESDRVQPTPSIVNGPQHPRLDVAAHRTDIHAVRQDKTRKDSGLPLRFTPTSSSGRQTRLLVKVLHERLQGSMGANEEGPRCTHGNACGNAKDDEGGDAALATGMHETSAVASNSQS</sequence>
<dbReference type="GeneID" id="24108741"/>
<dbReference type="AlphaFoldDB" id="R9PCU2"/>
<reference evidence="3" key="1">
    <citation type="journal article" date="2013" name="Genome Announc.">
        <title>Draft genome sequence of the basidiomycetous yeast-like fungus Pseudozyma hubeiensis SY62, which produces an abundant amount of the biosurfactant mannosylerythritol lipids.</title>
        <authorList>
            <person name="Konishi M."/>
            <person name="Hatada Y."/>
            <person name="Horiuchi J."/>
        </authorList>
    </citation>
    <scope>NUCLEOTIDE SEQUENCE [LARGE SCALE GENOMIC DNA]</scope>
    <source>
        <strain evidence="3">SY62</strain>
    </source>
</reference>
<evidence type="ECO:0000313" key="2">
    <source>
        <dbReference type="EMBL" id="GAC95875.1"/>
    </source>
</evidence>
<proteinExistence type="predicted"/>
<feature type="region of interest" description="Disordered" evidence="1">
    <location>
        <begin position="1"/>
        <end position="32"/>
    </location>
</feature>
<dbReference type="HOGENOM" id="CLU_1960543_0_0_1"/>
<feature type="region of interest" description="Disordered" evidence="1">
    <location>
        <begin position="83"/>
        <end position="128"/>
    </location>
</feature>
<accession>R9PCU2</accession>
<name>R9PCU2_PSEHS</name>
<evidence type="ECO:0000256" key="1">
    <source>
        <dbReference type="SAM" id="MobiDB-lite"/>
    </source>
</evidence>
<keyword evidence="3" id="KW-1185">Reference proteome</keyword>